<dbReference type="Proteomes" id="UP001372338">
    <property type="component" value="Unassembled WGS sequence"/>
</dbReference>
<dbReference type="AlphaFoldDB" id="A0AAN9FKQ5"/>
<proteinExistence type="predicted"/>
<feature type="compositionally biased region" description="Basic and acidic residues" evidence="1">
    <location>
        <begin position="39"/>
        <end position="60"/>
    </location>
</feature>
<evidence type="ECO:0000256" key="1">
    <source>
        <dbReference type="SAM" id="MobiDB-lite"/>
    </source>
</evidence>
<feature type="compositionally biased region" description="Polar residues" evidence="1">
    <location>
        <begin position="8"/>
        <end position="26"/>
    </location>
</feature>
<feature type="region of interest" description="Disordered" evidence="1">
    <location>
        <begin position="1"/>
        <end position="72"/>
    </location>
</feature>
<keyword evidence="3" id="KW-1185">Reference proteome</keyword>
<comment type="caution">
    <text evidence="2">The sequence shown here is derived from an EMBL/GenBank/DDBJ whole genome shotgun (WGS) entry which is preliminary data.</text>
</comment>
<sequence>MAPPFTSPPRTAATTTLSISSCNSRQPRLLCTPSSFDRGGLRRSGEAHGGDGGDGDEKGRLSQWKGVAIERD</sequence>
<reference evidence="2 3" key="1">
    <citation type="submission" date="2024-01" db="EMBL/GenBank/DDBJ databases">
        <title>The genomes of 5 underutilized Papilionoideae crops provide insights into root nodulation and disease resistanc.</title>
        <authorList>
            <person name="Yuan L."/>
        </authorList>
    </citation>
    <scope>NUCLEOTIDE SEQUENCE [LARGE SCALE GENOMIC DNA]</scope>
    <source>
        <strain evidence="2">ZHUSHIDOU_FW_LH</strain>
        <tissue evidence="2">Leaf</tissue>
    </source>
</reference>
<protein>
    <submittedName>
        <fullName evidence="2">Uncharacterized protein</fullName>
    </submittedName>
</protein>
<accession>A0AAN9FKQ5</accession>
<name>A0AAN9FKQ5_CROPI</name>
<gene>
    <name evidence="2" type="ORF">RIF29_14752</name>
</gene>
<dbReference type="EMBL" id="JAYWIO010000003">
    <property type="protein sequence ID" value="KAK7273693.1"/>
    <property type="molecule type" value="Genomic_DNA"/>
</dbReference>
<organism evidence="2 3">
    <name type="scientific">Crotalaria pallida</name>
    <name type="common">Smooth rattlebox</name>
    <name type="synonym">Crotalaria striata</name>
    <dbReference type="NCBI Taxonomy" id="3830"/>
    <lineage>
        <taxon>Eukaryota</taxon>
        <taxon>Viridiplantae</taxon>
        <taxon>Streptophyta</taxon>
        <taxon>Embryophyta</taxon>
        <taxon>Tracheophyta</taxon>
        <taxon>Spermatophyta</taxon>
        <taxon>Magnoliopsida</taxon>
        <taxon>eudicotyledons</taxon>
        <taxon>Gunneridae</taxon>
        <taxon>Pentapetalae</taxon>
        <taxon>rosids</taxon>
        <taxon>fabids</taxon>
        <taxon>Fabales</taxon>
        <taxon>Fabaceae</taxon>
        <taxon>Papilionoideae</taxon>
        <taxon>50 kb inversion clade</taxon>
        <taxon>genistoids sensu lato</taxon>
        <taxon>core genistoids</taxon>
        <taxon>Crotalarieae</taxon>
        <taxon>Crotalaria</taxon>
    </lineage>
</organism>
<evidence type="ECO:0000313" key="2">
    <source>
        <dbReference type="EMBL" id="KAK7273693.1"/>
    </source>
</evidence>
<evidence type="ECO:0000313" key="3">
    <source>
        <dbReference type="Proteomes" id="UP001372338"/>
    </source>
</evidence>